<evidence type="ECO:0000256" key="2">
    <source>
        <dbReference type="ARBA" id="ARBA00023002"/>
    </source>
</evidence>
<dbReference type="SUPFAM" id="SSF51735">
    <property type="entry name" value="NAD(P)-binding Rossmann-fold domains"/>
    <property type="match status" value="1"/>
</dbReference>
<dbReference type="Proteomes" id="UP000250675">
    <property type="component" value="Unassembled WGS sequence"/>
</dbReference>
<keyword evidence="2 4" id="KW-0560">Oxidoreductase</keyword>
<dbReference type="Pfam" id="PF02558">
    <property type="entry name" value="ApbA"/>
    <property type="match status" value="1"/>
</dbReference>
<organism evidence="4 5">
    <name type="scientific">Klebsiella pneumoniae</name>
    <dbReference type="NCBI Taxonomy" id="573"/>
    <lineage>
        <taxon>Bacteria</taxon>
        <taxon>Pseudomonadati</taxon>
        <taxon>Pseudomonadota</taxon>
        <taxon>Gammaproteobacteria</taxon>
        <taxon>Enterobacterales</taxon>
        <taxon>Enterobacteriaceae</taxon>
        <taxon>Klebsiella/Raoultella group</taxon>
        <taxon>Klebsiella</taxon>
        <taxon>Klebsiella pneumoniae complex</taxon>
    </lineage>
</organism>
<dbReference type="PANTHER" id="PTHR43765">
    <property type="entry name" value="2-DEHYDROPANTOATE 2-REDUCTASE-RELATED"/>
    <property type="match status" value="1"/>
</dbReference>
<dbReference type="AlphaFoldDB" id="A0A2X3DDF6"/>
<keyword evidence="1" id="KW-0521">NADP</keyword>
<gene>
    <name evidence="4" type="primary">panE_2</name>
    <name evidence="4" type="ORF">NCTC9645_03350</name>
</gene>
<dbReference type="EMBL" id="UASO01000004">
    <property type="protein sequence ID" value="SQC23167.1"/>
    <property type="molecule type" value="Genomic_DNA"/>
</dbReference>
<dbReference type="GO" id="GO:0005737">
    <property type="term" value="C:cytoplasm"/>
    <property type="evidence" value="ECO:0007669"/>
    <property type="project" value="TreeGrafter"/>
</dbReference>
<dbReference type="InterPro" id="IPR050838">
    <property type="entry name" value="Ketopantoate_reductase"/>
</dbReference>
<evidence type="ECO:0000259" key="3">
    <source>
        <dbReference type="Pfam" id="PF02558"/>
    </source>
</evidence>
<dbReference type="GO" id="GO:0008677">
    <property type="term" value="F:2-dehydropantoate 2-reductase activity"/>
    <property type="evidence" value="ECO:0007669"/>
    <property type="project" value="UniProtKB-EC"/>
</dbReference>
<dbReference type="Gene3D" id="3.40.50.720">
    <property type="entry name" value="NAD(P)-binding Rossmann-like Domain"/>
    <property type="match status" value="1"/>
</dbReference>
<feature type="domain" description="Ketopantoate reductase N-terminal" evidence="3">
    <location>
        <begin position="1"/>
        <end position="49"/>
    </location>
</feature>
<sequence length="92" mass="10073">MLVHNGMGTVEELRGVKQPLLLASTTQAARRDGNVIIHVAQGTTHIGPAKSYEGDYSYLAEVLQSVLPDVAWHNNIHSAIWRKLAVNCVINL</sequence>
<protein>
    <submittedName>
        <fullName evidence="4">2-dehydropantoate 2-reductase</fullName>
        <ecNumber evidence="4">1.1.1.169</ecNumber>
    </submittedName>
</protein>
<reference evidence="4 5" key="1">
    <citation type="submission" date="2018-06" db="EMBL/GenBank/DDBJ databases">
        <authorList>
            <consortium name="Pathogen Informatics"/>
            <person name="Doyle S."/>
        </authorList>
    </citation>
    <scope>NUCLEOTIDE SEQUENCE [LARGE SCALE GENOMIC DNA]</scope>
    <source>
        <strain evidence="4 5">NCTC9645</strain>
    </source>
</reference>
<accession>A0A2X3DDF6</accession>
<dbReference type="PANTHER" id="PTHR43765:SF2">
    <property type="entry name" value="2-DEHYDROPANTOATE 2-REDUCTASE"/>
    <property type="match status" value="1"/>
</dbReference>
<name>A0A2X3DDF6_KLEPN</name>
<dbReference type="EC" id="1.1.1.169" evidence="4"/>
<evidence type="ECO:0000313" key="4">
    <source>
        <dbReference type="EMBL" id="SQC23167.1"/>
    </source>
</evidence>
<evidence type="ECO:0000313" key="5">
    <source>
        <dbReference type="Proteomes" id="UP000250675"/>
    </source>
</evidence>
<dbReference type="InterPro" id="IPR036291">
    <property type="entry name" value="NAD(P)-bd_dom_sf"/>
</dbReference>
<dbReference type="InterPro" id="IPR013332">
    <property type="entry name" value="KPR_N"/>
</dbReference>
<proteinExistence type="predicted"/>
<evidence type="ECO:0000256" key="1">
    <source>
        <dbReference type="ARBA" id="ARBA00022857"/>
    </source>
</evidence>
<dbReference type="GO" id="GO:0050661">
    <property type="term" value="F:NADP binding"/>
    <property type="evidence" value="ECO:0007669"/>
    <property type="project" value="TreeGrafter"/>
</dbReference>